<dbReference type="EMBL" id="JAMYXC010000197">
    <property type="protein sequence ID" value="MCP1169389.1"/>
    <property type="molecule type" value="Genomic_DNA"/>
</dbReference>
<proteinExistence type="predicted"/>
<organism evidence="1 2">
    <name type="scientific">Limimaricola litoreus</name>
    <dbReference type="NCBI Taxonomy" id="2955316"/>
    <lineage>
        <taxon>Bacteria</taxon>
        <taxon>Pseudomonadati</taxon>
        <taxon>Pseudomonadota</taxon>
        <taxon>Alphaproteobacteria</taxon>
        <taxon>Rhodobacterales</taxon>
        <taxon>Paracoccaceae</taxon>
        <taxon>Limimaricola</taxon>
    </lineage>
</organism>
<comment type="caution">
    <text evidence="1">The sequence shown here is derived from an EMBL/GenBank/DDBJ whole genome shotgun (WGS) entry which is preliminary data.</text>
</comment>
<evidence type="ECO:0000313" key="2">
    <source>
        <dbReference type="Proteomes" id="UP001139477"/>
    </source>
</evidence>
<dbReference type="RefSeq" id="WP_253332954.1">
    <property type="nucleotide sequence ID" value="NZ_JAMYXC010000197.1"/>
</dbReference>
<keyword evidence="2" id="KW-1185">Reference proteome</keyword>
<reference evidence="1" key="1">
    <citation type="submission" date="2022-06" db="EMBL/GenBank/DDBJ databases">
        <title>Limimaricola sediminis sp. nov., isolated from an intertidal sediment.</title>
        <authorList>
            <person name="Shao X."/>
        </authorList>
    </citation>
    <scope>NUCLEOTIDE SEQUENCE</scope>
    <source>
        <strain evidence="1">ASW11-118</strain>
    </source>
</reference>
<accession>A0A9X2FSN2</accession>
<gene>
    <name evidence="1" type="ORF">NHG85_12795</name>
</gene>
<dbReference type="AlphaFoldDB" id="A0A9X2FSN2"/>
<sequence length="1044" mass="113380">MEVEIFISCVRKNEILMVATQSVSPEALAEIEEGFRTAWTGARSTPFIVDAPITTAQREQAKEIARRLSLAILFRRCPTLAVWAVLTPLAQNYGATTNDVYLHIARFVRQSFEGAAERDSLKRDYRIAARGIGLPVSGNDPTDLFFTPLGPPRSRHRDLAKAFVATALHLGPPAIEDTPSARSWQRRAVIDRCQGITRLHATIDFDRSAHCARRFEAWRKGAEPLNDTEVDLFDAYDRAARMFRRSKADLTGPPQIIWMGDRLALEAERSTHPQKIKSGPFPVQIRSGTAHVLNAPWPSTLSWSCGATTRDIPLGPDEDHILVFDADSGALLARPEIGSGQVEVAASRLVVLGRQEFSSPSFGPALPAADPAYRVAWIEAGESVSFDVGGHLRITTPRETAIWIDGTPIARSGSRALIGGDGSLRIQLDSEIGGRTRIVRARLGAAVKYCPLELPQNGAARIPFSSFGFDHRAAPGKAVFEVLAPGAAGNFEARAELSVATWLWPGFARPEGPLLELPRPGNYNASRSEGLRAQEDSLCVDLSAKVEAPILALDIDGGPHQFQLRTGAEVLHHHRMTSQDKVVVPRGGRIFLGHAGRHDTLILQSSDRDADLLVLGKELRRPFFARSRVEITAELLEGGSGRDDRIALRRKDGRLEIFARIIRRDDPQDIEVIEDAANISLSFLPQERCDALRVSIAGLGETIEEGDYAFGRHLAPLPPLRGVRAEQDIETGRILVSVDRALHPWPARATFRVRTADRQAFTPIEDGAGIPLALGLGSPLLDPDQRALGALARMAAAPVAAALAEQNARTIGHAYRKAMEISGVPRLVGAVRPALAATLASGETPRHDLVGTAPWIFEASPHAYGGLPEASGLAALGRIRDIGRARNIPDPEGESPLGTWLARLGSDDDLPDGLKAQTLSSALSALRFRLKESELGLLISDDPQGMTCACICDTWIEDIEALRDYDAGGADARPARIACTIERFARACALGRAAAHLDDLSFRTGLPKTEVGACLTLMLRAGVEIFTYFRALWTQAADIKRETA</sequence>
<dbReference type="Proteomes" id="UP001139477">
    <property type="component" value="Unassembled WGS sequence"/>
</dbReference>
<protein>
    <submittedName>
        <fullName evidence="1">Uncharacterized protein</fullName>
    </submittedName>
</protein>
<evidence type="ECO:0000313" key="1">
    <source>
        <dbReference type="EMBL" id="MCP1169389.1"/>
    </source>
</evidence>
<name>A0A9X2FSN2_9RHOB</name>